<dbReference type="InterPro" id="IPR019554">
    <property type="entry name" value="Soluble_ligand-bd"/>
</dbReference>
<dbReference type="GO" id="GO:0008137">
    <property type="term" value="F:NADH dehydrogenase (ubiquinone) activity"/>
    <property type="evidence" value="ECO:0007669"/>
    <property type="project" value="InterPro"/>
</dbReference>
<sequence length="412" mass="45033">MAKTVNFISKNFGKYDINSIDSYEKIGGFSALKKAVTMDGFDIAANLSLYKIKGRGGAAYEMGKKWSQSKKVIHPDKVVICNADEGEPCTFKDRTVIENDPFRLIEGMIIAGYSVDAQNGYIYLREEYSHLRPLLLNAIKQSKEKGYLGENILDKGFSFNIHLYSGAGAYVCGEGTALIESIEGNSGRPRMKPPFIKQSGLFSKPTLVNNVESLSLVPSVLLDDDKEYLTYGTENSIGTKLISVGGNVKNPGAFEIPFGTTLREIIYDLAGGITDDNEIRLIQLGGASGKIADGKILDIPYTYEDLSNLGLTVGSGAILVIDKRTTVLEFLKTTQEFFSHESCGQCTPCREGNRHIALILDKCIAGTATKEDISTMKRIAKIMCNASLCGLGETAQSALLSAMHWFKQDFEV</sequence>
<dbReference type="PANTHER" id="PTHR43578">
    <property type="entry name" value="NADH-QUINONE OXIDOREDUCTASE SUBUNIT F"/>
    <property type="match status" value="1"/>
</dbReference>
<evidence type="ECO:0000313" key="7">
    <source>
        <dbReference type="EMBL" id="SHH59269.1"/>
    </source>
</evidence>
<evidence type="ECO:0000256" key="5">
    <source>
        <dbReference type="ARBA" id="ARBA00023014"/>
    </source>
</evidence>
<dbReference type="InterPro" id="IPR001949">
    <property type="entry name" value="NADH-UbQ_OxRdtase_51kDa_CS"/>
</dbReference>
<dbReference type="GO" id="GO:0010181">
    <property type="term" value="F:FMN binding"/>
    <property type="evidence" value="ECO:0007669"/>
    <property type="project" value="InterPro"/>
</dbReference>
<protein>
    <submittedName>
        <fullName evidence="7">NADH-quinone oxidoreductase subunit F</fullName>
    </submittedName>
</protein>
<keyword evidence="5" id="KW-0411">Iron-sulfur</keyword>
<evidence type="ECO:0000313" key="8">
    <source>
        <dbReference type="Proteomes" id="UP000184526"/>
    </source>
</evidence>
<dbReference type="InterPro" id="IPR019575">
    <property type="entry name" value="Nuop51_4Fe4S-bd"/>
</dbReference>
<evidence type="ECO:0000256" key="1">
    <source>
        <dbReference type="ARBA" id="ARBA00007523"/>
    </source>
</evidence>
<dbReference type="Pfam" id="PF01512">
    <property type="entry name" value="Complex1_51K"/>
    <property type="match status" value="1"/>
</dbReference>
<dbReference type="PANTHER" id="PTHR43578:SF3">
    <property type="entry name" value="NADH-QUINONE OXIDOREDUCTASE SUBUNIT F"/>
    <property type="match status" value="1"/>
</dbReference>
<dbReference type="GO" id="GO:0046872">
    <property type="term" value="F:metal ion binding"/>
    <property type="evidence" value="ECO:0007669"/>
    <property type="project" value="UniProtKB-KW"/>
</dbReference>
<dbReference type="FunFam" id="3.40.50.11540:FF:000001">
    <property type="entry name" value="NADH dehydrogenase [ubiquinone] flavoprotein 1, mitochondrial"/>
    <property type="match status" value="1"/>
</dbReference>
<dbReference type="InterPro" id="IPR011538">
    <property type="entry name" value="Nuo51_FMN-bd"/>
</dbReference>
<accession>A0A1M5U8J3</accession>
<dbReference type="GO" id="GO:0051539">
    <property type="term" value="F:4 iron, 4 sulfur cluster binding"/>
    <property type="evidence" value="ECO:0007669"/>
    <property type="project" value="UniProtKB-KW"/>
</dbReference>
<gene>
    <name evidence="7" type="ORF">SAMN02745196_00889</name>
</gene>
<dbReference type="STRING" id="1121306.SAMN02745196_00889"/>
<feature type="domain" description="NADH-ubiquinone oxidoreductase 51kDa subunit iron-sulphur binding" evidence="6">
    <location>
        <begin position="328"/>
        <end position="373"/>
    </location>
</feature>
<dbReference type="AlphaFoldDB" id="A0A1M5U8J3"/>
<dbReference type="OrthoDB" id="9761899at2"/>
<dbReference type="Gene3D" id="1.20.1440.230">
    <property type="entry name" value="NADH-ubiquinone oxidoreductase 51kDa subunit, iron-sulphur binding domain"/>
    <property type="match status" value="1"/>
</dbReference>
<name>A0A1M5U8J3_9CLOT</name>
<dbReference type="Pfam" id="PF10589">
    <property type="entry name" value="NADH_4Fe-4S"/>
    <property type="match status" value="1"/>
</dbReference>
<dbReference type="PROSITE" id="PS00645">
    <property type="entry name" value="COMPLEX1_51K_2"/>
    <property type="match status" value="1"/>
</dbReference>
<dbReference type="SUPFAM" id="SSF142984">
    <property type="entry name" value="Nqo1 middle domain-like"/>
    <property type="match status" value="1"/>
</dbReference>
<dbReference type="RefSeq" id="WP_072830429.1">
    <property type="nucleotide sequence ID" value="NZ_FQXP01000003.1"/>
</dbReference>
<dbReference type="SUPFAM" id="SSF140490">
    <property type="entry name" value="Nqo1C-terminal domain-like"/>
    <property type="match status" value="1"/>
</dbReference>
<comment type="similarity">
    <text evidence="1">Belongs to the complex I 51 kDa subunit family.</text>
</comment>
<evidence type="ECO:0000256" key="4">
    <source>
        <dbReference type="ARBA" id="ARBA00023004"/>
    </source>
</evidence>
<dbReference type="Gene3D" id="3.10.20.600">
    <property type="match status" value="1"/>
</dbReference>
<keyword evidence="8" id="KW-1185">Reference proteome</keyword>
<dbReference type="Proteomes" id="UP000184526">
    <property type="component" value="Unassembled WGS sequence"/>
</dbReference>
<organism evidence="7 8">
    <name type="scientific">Clostridium collagenovorans DSM 3089</name>
    <dbReference type="NCBI Taxonomy" id="1121306"/>
    <lineage>
        <taxon>Bacteria</taxon>
        <taxon>Bacillati</taxon>
        <taxon>Bacillota</taxon>
        <taxon>Clostridia</taxon>
        <taxon>Eubacteriales</taxon>
        <taxon>Clostridiaceae</taxon>
        <taxon>Clostridium</taxon>
    </lineage>
</organism>
<evidence type="ECO:0000256" key="3">
    <source>
        <dbReference type="ARBA" id="ARBA00022723"/>
    </source>
</evidence>
<dbReference type="Gene3D" id="6.10.250.1450">
    <property type="match status" value="1"/>
</dbReference>
<keyword evidence="4" id="KW-0408">Iron</keyword>
<dbReference type="Gene3D" id="3.40.50.11540">
    <property type="entry name" value="NADH-ubiquinone oxidoreductase 51kDa subunit"/>
    <property type="match status" value="1"/>
</dbReference>
<dbReference type="InterPro" id="IPR037207">
    <property type="entry name" value="Nuop51_4Fe4S-bd_sf"/>
</dbReference>
<dbReference type="InterPro" id="IPR037225">
    <property type="entry name" value="Nuo51_FMN-bd_sf"/>
</dbReference>
<dbReference type="Pfam" id="PF10531">
    <property type="entry name" value="SLBB"/>
    <property type="match status" value="1"/>
</dbReference>
<evidence type="ECO:0000259" key="6">
    <source>
        <dbReference type="SMART" id="SM00928"/>
    </source>
</evidence>
<dbReference type="SUPFAM" id="SSF142019">
    <property type="entry name" value="Nqo1 FMN-binding domain-like"/>
    <property type="match status" value="1"/>
</dbReference>
<dbReference type="SMART" id="SM00928">
    <property type="entry name" value="NADH_4Fe-4S"/>
    <property type="match status" value="1"/>
</dbReference>
<evidence type="ECO:0000256" key="2">
    <source>
        <dbReference type="ARBA" id="ARBA00022485"/>
    </source>
</evidence>
<keyword evidence="2" id="KW-0004">4Fe-4S</keyword>
<keyword evidence="3" id="KW-0479">Metal-binding</keyword>
<dbReference type="EMBL" id="FQXP01000003">
    <property type="protein sequence ID" value="SHH59269.1"/>
    <property type="molecule type" value="Genomic_DNA"/>
</dbReference>
<proteinExistence type="inferred from homology"/>
<reference evidence="7 8" key="1">
    <citation type="submission" date="2016-11" db="EMBL/GenBank/DDBJ databases">
        <authorList>
            <person name="Jaros S."/>
            <person name="Januszkiewicz K."/>
            <person name="Wedrychowicz H."/>
        </authorList>
    </citation>
    <scope>NUCLEOTIDE SEQUENCE [LARGE SCALE GENOMIC DNA]</scope>
    <source>
        <strain evidence="7 8">DSM 3089</strain>
    </source>
</reference>